<dbReference type="InterPro" id="IPR003439">
    <property type="entry name" value="ABC_transporter-like_ATP-bd"/>
</dbReference>
<dbReference type="CDD" id="cd03214">
    <property type="entry name" value="ABC_Iron-Siderophores_B12_Hemin"/>
    <property type="match status" value="1"/>
</dbReference>
<keyword evidence="10" id="KW-0472">Membrane</keyword>
<protein>
    <submittedName>
        <fullName evidence="12">Iron complex transport system ATP-binding protein</fullName>
    </submittedName>
</protein>
<organism evidence="12 13">
    <name type="scientific">Martelella radicis</name>
    <dbReference type="NCBI Taxonomy" id="1397476"/>
    <lineage>
        <taxon>Bacteria</taxon>
        <taxon>Pseudomonadati</taxon>
        <taxon>Pseudomonadota</taxon>
        <taxon>Alphaproteobacteria</taxon>
        <taxon>Hyphomicrobiales</taxon>
        <taxon>Aurantimonadaceae</taxon>
        <taxon>Martelella</taxon>
    </lineage>
</organism>
<evidence type="ECO:0000256" key="8">
    <source>
        <dbReference type="ARBA" id="ARBA00023004"/>
    </source>
</evidence>
<evidence type="ECO:0000256" key="5">
    <source>
        <dbReference type="ARBA" id="ARBA00022496"/>
    </source>
</evidence>
<keyword evidence="8" id="KW-0408">Iron</keyword>
<dbReference type="SMART" id="SM00382">
    <property type="entry name" value="AAA"/>
    <property type="match status" value="1"/>
</dbReference>
<evidence type="ECO:0000256" key="7">
    <source>
        <dbReference type="ARBA" id="ARBA00022840"/>
    </source>
</evidence>
<evidence type="ECO:0000256" key="3">
    <source>
        <dbReference type="ARBA" id="ARBA00022448"/>
    </source>
</evidence>
<evidence type="ECO:0000256" key="1">
    <source>
        <dbReference type="ARBA" id="ARBA00004202"/>
    </source>
</evidence>
<reference evidence="12 13" key="1">
    <citation type="submission" date="2020-08" db="EMBL/GenBank/DDBJ databases">
        <title>Genomic Encyclopedia of Type Strains, Phase IV (KMG-IV): sequencing the most valuable type-strain genomes for metagenomic binning, comparative biology and taxonomic classification.</title>
        <authorList>
            <person name="Goeker M."/>
        </authorList>
    </citation>
    <scope>NUCLEOTIDE SEQUENCE [LARGE SCALE GENOMIC DNA]</scope>
    <source>
        <strain evidence="12 13">DSM 28101</strain>
    </source>
</reference>
<dbReference type="GO" id="GO:0016887">
    <property type="term" value="F:ATP hydrolysis activity"/>
    <property type="evidence" value="ECO:0007669"/>
    <property type="project" value="InterPro"/>
</dbReference>
<dbReference type="InterPro" id="IPR003593">
    <property type="entry name" value="AAA+_ATPase"/>
</dbReference>
<dbReference type="PROSITE" id="PS50893">
    <property type="entry name" value="ABC_TRANSPORTER_2"/>
    <property type="match status" value="1"/>
</dbReference>
<keyword evidence="5" id="KW-0410">Iron transport</keyword>
<dbReference type="EMBL" id="JACIDZ010000018">
    <property type="protein sequence ID" value="MBB4124205.1"/>
    <property type="molecule type" value="Genomic_DNA"/>
</dbReference>
<keyword evidence="3" id="KW-0813">Transport</keyword>
<evidence type="ECO:0000259" key="11">
    <source>
        <dbReference type="PROSITE" id="PS50893"/>
    </source>
</evidence>
<dbReference type="Proteomes" id="UP000530571">
    <property type="component" value="Unassembled WGS sequence"/>
</dbReference>
<dbReference type="SUPFAM" id="SSF52540">
    <property type="entry name" value="P-loop containing nucleoside triphosphate hydrolases"/>
    <property type="match status" value="1"/>
</dbReference>
<dbReference type="Gene3D" id="3.40.50.300">
    <property type="entry name" value="P-loop containing nucleotide triphosphate hydrolases"/>
    <property type="match status" value="1"/>
</dbReference>
<feature type="domain" description="ABC transporter" evidence="11">
    <location>
        <begin position="6"/>
        <end position="242"/>
    </location>
</feature>
<dbReference type="AlphaFoldDB" id="A0A7W6KQG4"/>
<comment type="subcellular location">
    <subcellularLocation>
        <location evidence="1">Cell membrane</location>
        <topology evidence="1">Peripheral membrane protein</topology>
    </subcellularLocation>
</comment>
<dbReference type="InterPro" id="IPR027417">
    <property type="entry name" value="P-loop_NTPase"/>
</dbReference>
<accession>A0A7W6KQG4</accession>
<evidence type="ECO:0000313" key="12">
    <source>
        <dbReference type="EMBL" id="MBB4124205.1"/>
    </source>
</evidence>
<dbReference type="PANTHER" id="PTHR42771">
    <property type="entry name" value="IRON(3+)-HYDROXAMATE IMPORT ATP-BINDING PROTEIN FHUC"/>
    <property type="match status" value="1"/>
</dbReference>
<dbReference type="GO" id="GO:0005524">
    <property type="term" value="F:ATP binding"/>
    <property type="evidence" value="ECO:0007669"/>
    <property type="project" value="UniProtKB-KW"/>
</dbReference>
<dbReference type="PANTHER" id="PTHR42771:SF2">
    <property type="entry name" value="IRON(3+)-HYDROXAMATE IMPORT ATP-BINDING PROTEIN FHUC"/>
    <property type="match status" value="1"/>
</dbReference>
<dbReference type="InterPro" id="IPR017871">
    <property type="entry name" value="ABC_transporter-like_CS"/>
</dbReference>
<dbReference type="RefSeq" id="WP_183490664.1">
    <property type="nucleotide sequence ID" value="NZ_JACIDZ010000018.1"/>
</dbReference>
<evidence type="ECO:0000256" key="10">
    <source>
        <dbReference type="ARBA" id="ARBA00023136"/>
    </source>
</evidence>
<comment type="similarity">
    <text evidence="2">Belongs to the ABC transporter superfamily.</text>
</comment>
<keyword evidence="4" id="KW-1003">Cell membrane</keyword>
<gene>
    <name evidence="12" type="ORF">GGR30_004160</name>
</gene>
<dbReference type="FunFam" id="3.40.50.300:FF:000134">
    <property type="entry name" value="Iron-enterobactin ABC transporter ATP-binding protein"/>
    <property type="match status" value="1"/>
</dbReference>
<evidence type="ECO:0000313" key="13">
    <source>
        <dbReference type="Proteomes" id="UP000530571"/>
    </source>
</evidence>
<dbReference type="InterPro" id="IPR051535">
    <property type="entry name" value="Siderophore_ABC-ATPase"/>
</dbReference>
<comment type="caution">
    <text evidence="12">The sequence shown here is derived from an EMBL/GenBank/DDBJ whole genome shotgun (WGS) entry which is preliminary data.</text>
</comment>
<keyword evidence="13" id="KW-1185">Reference proteome</keyword>
<evidence type="ECO:0000256" key="6">
    <source>
        <dbReference type="ARBA" id="ARBA00022741"/>
    </source>
</evidence>
<dbReference type="Pfam" id="PF00005">
    <property type="entry name" value="ABC_tran"/>
    <property type="match status" value="1"/>
</dbReference>
<name>A0A7W6KQG4_9HYPH</name>
<keyword evidence="7 12" id="KW-0067">ATP-binding</keyword>
<evidence type="ECO:0000256" key="9">
    <source>
        <dbReference type="ARBA" id="ARBA00023065"/>
    </source>
</evidence>
<dbReference type="GO" id="GO:0006826">
    <property type="term" value="P:iron ion transport"/>
    <property type="evidence" value="ECO:0007669"/>
    <property type="project" value="UniProtKB-KW"/>
</dbReference>
<keyword evidence="6" id="KW-0547">Nucleotide-binding</keyword>
<evidence type="ECO:0000256" key="2">
    <source>
        <dbReference type="ARBA" id="ARBA00005417"/>
    </source>
</evidence>
<dbReference type="PROSITE" id="PS00211">
    <property type="entry name" value="ABC_TRANSPORTER_1"/>
    <property type="match status" value="1"/>
</dbReference>
<evidence type="ECO:0000256" key="4">
    <source>
        <dbReference type="ARBA" id="ARBA00022475"/>
    </source>
</evidence>
<sequence length="266" mass="29110">MADTLATLSALSASYDGFSALDDINLTLPEEKIIAFCGPNGSGKSTALKVLRALHMPQSGDVSIAGRPLSRWTSRELARAIAMLSQSPEAPPDMSVEDLVMLGRYARRSRFSAPSAEDESAIDRALQTTGMTDLRARSLGQLSGGQLQRAWIAMTLAQDAPRIFLDEPTNHLDIAHALEILDLLRMLNRREKRSFVIVLHDLNHALHYADHVVLFNDGKIAAEGQTGEVLTEDMISRVFSINCRILALPGEEIPVIVPFTRRGAAR</sequence>
<keyword evidence="9" id="KW-0406">Ion transport</keyword>
<proteinExistence type="inferred from homology"/>
<dbReference type="GO" id="GO:0005886">
    <property type="term" value="C:plasma membrane"/>
    <property type="evidence" value="ECO:0007669"/>
    <property type="project" value="UniProtKB-SubCell"/>
</dbReference>